<dbReference type="GO" id="GO:0005525">
    <property type="term" value="F:GTP binding"/>
    <property type="evidence" value="ECO:0007669"/>
    <property type="project" value="UniProtKB-UniRule"/>
</dbReference>
<evidence type="ECO:0000256" key="2">
    <source>
        <dbReference type="ARBA" id="ARBA00022490"/>
    </source>
</evidence>
<evidence type="ECO:0000256" key="8">
    <source>
        <dbReference type="ARBA" id="ARBA00048027"/>
    </source>
</evidence>
<keyword evidence="1 9" id="KW-1003">Cell membrane</keyword>
<dbReference type="SMART" id="SM00382">
    <property type="entry name" value="AAA"/>
    <property type="match status" value="1"/>
</dbReference>
<evidence type="ECO:0000256" key="3">
    <source>
        <dbReference type="ARBA" id="ARBA00022741"/>
    </source>
</evidence>
<feature type="binding site" evidence="9">
    <location>
        <begin position="192"/>
        <end position="196"/>
    </location>
    <ligand>
        <name>GTP</name>
        <dbReference type="ChEBI" id="CHEBI:37565"/>
    </ligand>
</feature>
<proteinExistence type="inferred from homology"/>
<keyword evidence="6 9" id="KW-0472">Membrane</keyword>
<feature type="domain" description="SRP54-type proteins GTP-binding" evidence="11">
    <location>
        <begin position="103"/>
        <end position="304"/>
    </location>
</feature>
<dbReference type="Pfam" id="PF02881">
    <property type="entry name" value="SRP54_N"/>
    <property type="match status" value="1"/>
</dbReference>
<keyword evidence="7 9" id="KW-0675">Receptor</keyword>
<dbReference type="GO" id="GO:0005886">
    <property type="term" value="C:plasma membrane"/>
    <property type="evidence" value="ECO:0007669"/>
    <property type="project" value="UniProtKB-SubCell"/>
</dbReference>
<dbReference type="Proteomes" id="UP000696931">
    <property type="component" value="Unassembled WGS sequence"/>
</dbReference>
<comment type="function">
    <text evidence="9">Involved in targeting and insertion of nascent membrane proteins into the cytoplasmic membrane. Acts as a receptor for the complex formed by the signal recognition particle (SRP) and the ribosome-nascent chain (RNC).</text>
</comment>
<evidence type="ECO:0000256" key="6">
    <source>
        <dbReference type="ARBA" id="ARBA00023136"/>
    </source>
</evidence>
<gene>
    <name evidence="9 13" type="primary">ftsY</name>
    <name evidence="13" type="ORF">HZA61_16250</name>
</gene>
<feature type="binding site" evidence="9">
    <location>
        <begin position="256"/>
        <end position="259"/>
    </location>
    <ligand>
        <name>GTP</name>
        <dbReference type="ChEBI" id="CHEBI:37565"/>
    </ligand>
</feature>
<reference evidence="13" key="1">
    <citation type="submission" date="2020-07" db="EMBL/GenBank/DDBJ databases">
        <title>Huge and variable diversity of episymbiotic CPR bacteria and DPANN archaea in groundwater ecosystems.</title>
        <authorList>
            <person name="He C.Y."/>
            <person name="Keren R."/>
            <person name="Whittaker M."/>
            <person name="Farag I.F."/>
            <person name="Doudna J."/>
            <person name="Cate J.H.D."/>
            <person name="Banfield J.F."/>
        </authorList>
    </citation>
    <scope>NUCLEOTIDE SEQUENCE</scope>
    <source>
        <strain evidence="13">NC_groundwater_1813_Pr3_B-0.1um_71_17</strain>
    </source>
</reference>
<dbReference type="NCBIfam" id="TIGR00064">
    <property type="entry name" value="ftsY"/>
    <property type="match status" value="1"/>
</dbReference>
<dbReference type="SMART" id="SM00963">
    <property type="entry name" value="SRP54_N"/>
    <property type="match status" value="1"/>
</dbReference>
<feature type="binding site" evidence="9">
    <location>
        <begin position="110"/>
        <end position="117"/>
    </location>
    <ligand>
        <name>GTP</name>
        <dbReference type="ChEBI" id="CHEBI:37565"/>
    </ligand>
</feature>
<comment type="caution">
    <text evidence="13">The sequence shown here is derived from an EMBL/GenBank/DDBJ whole genome shotgun (WGS) entry which is preliminary data.</text>
</comment>
<keyword evidence="5 9" id="KW-0342">GTP-binding</keyword>
<feature type="domain" description="AAA+ ATPase" evidence="10">
    <location>
        <begin position="102"/>
        <end position="280"/>
    </location>
</feature>
<dbReference type="SMART" id="SM00962">
    <property type="entry name" value="SRP54"/>
    <property type="match status" value="1"/>
</dbReference>
<dbReference type="CDD" id="cd17874">
    <property type="entry name" value="FtsY"/>
    <property type="match status" value="1"/>
</dbReference>
<dbReference type="GO" id="GO:0005047">
    <property type="term" value="F:signal recognition particle binding"/>
    <property type="evidence" value="ECO:0007669"/>
    <property type="project" value="TreeGrafter"/>
</dbReference>
<comment type="similarity">
    <text evidence="9">Belongs to the GTP-binding SRP family. FtsY subfamily.</text>
</comment>
<evidence type="ECO:0000313" key="13">
    <source>
        <dbReference type="EMBL" id="MBI5171038.1"/>
    </source>
</evidence>
<evidence type="ECO:0000259" key="11">
    <source>
        <dbReference type="SMART" id="SM00962"/>
    </source>
</evidence>
<dbReference type="InterPro" id="IPR000897">
    <property type="entry name" value="SRP54_GTPase_dom"/>
</dbReference>
<dbReference type="PANTHER" id="PTHR43134">
    <property type="entry name" value="SIGNAL RECOGNITION PARTICLE RECEPTOR SUBUNIT ALPHA"/>
    <property type="match status" value="1"/>
</dbReference>
<keyword evidence="3 9" id="KW-0547">Nucleotide-binding</keyword>
<dbReference type="GO" id="GO:0005737">
    <property type="term" value="C:cytoplasm"/>
    <property type="evidence" value="ECO:0007669"/>
    <property type="project" value="UniProtKB-SubCell"/>
</dbReference>
<dbReference type="EMBL" id="JACRIW010000116">
    <property type="protein sequence ID" value="MBI5171038.1"/>
    <property type="molecule type" value="Genomic_DNA"/>
</dbReference>
<dbReference type="InterPro" id="IPR003593">
    <property type="entry name" value="AAA+_ATPase"/>
</dbReference>
<dbReference type="GO" id="GO:0003924">
    <property type="term" value="F:GTPase activity"/>
    <property type="evidence" value="ECO:0007669"/>
    <property type="project" value="UniProtKB-UniRule"/>
</dbReference>
<dbReference type="InterPro" id="IPR004390">
    <property type="entry name" value="SR_rcpt_FtsY"/>
</dbReference>
<evidence type="ECO:0000256" key="9">
    <source>
        <dbReference type="HAMAP-Rule" id="MF_00920"/>
    </source>
</evidence>
<evidence type="ECO:0000256" key="4">
    <source>
        <dbReference type="ARBA" id="ARBA00022801"/>
    </source>
</evidence>
<dbReference type="InterPro" id="IPR036225">
    <property type="entry name" value="SRP/SRP_N"/>
</dbReference>
<dbReference type="Gene3D" id="3.40.50.300">
    <property type="entry name" value="P-loop containing nucleotide triphosphate hydrolases"/>
    <property type="match status" value="1"/>
</dbReference>
<dbReference type="Gene3D" id="1.20.120.140">
    <property type="entry name" value="Signal recognition particle SRP54, nucleotide-binding domain"/>
    <property type="match status" value="1"/>
</dbReference>
<evidence type="ECO:0000256" key="7">
    <source>
        <dbReference type="ARBA" id="ARBA00023170"/>
    </source>
</evidence>
<dbReference type="SUPFAM" id="SSF52540">
    <property type="entry name" value="P-loop containing nucleoside triphosphate hydrolases"/>
    <property type="match status" value="1"/>
</dbReference>
<dbReference type="Pfam" id="PF00448">
    <property type="entry name" value="SRP54"/>
    <property type="match status" value="1"/>
</dbReference>
<keyword evidence="4 9" id="KW-0378">Hydrolase</keyword>
<organism evidence="13 14">
    <name type="scientific">Eiseniibacteriota bacterium</name>
    <dbReference type="NCBI Taxonomy" id="2212470"/>
    <lineage>
        <taxon>Bacteria</taxon>
        <taxon>Candidatus Eiseniibacteriota</taxon>
    </lineage>
</organism>
<name>A0A933SIQ7_UNCEI</name>
<accession>A0A933SIQ7</accession>
<comment type="subunit">
    <text evidence="9">Part of the signal recognition particle protein translocation system, which is composed of SRP and FtsY.</text>
</comment>
<evidence type="ECO:0000259" key="10">
    <source>
        <dbReference type="SMART" id="SM00382"/>
    </source>
</evidence>
<dbReference type="SUPFAM" id="SSF47364">
    <property type="entry name" value="Domain of the SRP/SRP receptor G-proteins"/>
    <property type="match status" value="1"/>
</dbReference>
<dbReference type="FunFam" id="3.40.50.300:FF:000053">
    <property type="entry name" value="Signal recognition particle receptor FtsY"/>
    <property type="match status" value="1"/>
</dbReference>
<evidence type="ECO:0000256" key="1">
    <source>
        <dbReference type="ARBA" id="ARBA00022475"/>
    </source>
</evidence>
<dbReference type="InterPro" id="IPR027417">
    <property type="entry name" value="P-loop_NTPase"/>
</dbReference>
<dbReference type="HAMAP" id="MF_00920">
    <property type="entry name" value="FtsY"/>
    <property type="match status" value="1"/>
</dbReference>
<protein>
    <recommendedName>
        <fullName evidence="9">Signal recognition particle receptor FtsY</fullName>
        <shortName evidence="9">SRP receptor</shortName>
        <ecNumber evidence="9">3.6.5.4</ecNumber>
    </recommendedName>
</protein>
<comment type="subcellular location">
    <subcellularLocation>
        <location evidence="9">Cell membrane</location>
        <topology evidence="9">Peripheral membrane protein</topology>
        <orientation evidence="9">Cytoplasmic side</orientation>
    </subcellularLocation>
    <subcellularLocation>
        <location evidence="9">Cytoplasm</location>
    </subcellularLocation>
</comment>
<evidence type="ECO:0000256" key="5">
    <source>
        <dbReference type="ARBA" id="ARBA00023134"/>
    </source>
</evidence>
<dbReference type="InterPro" id="IPR042101">
    <property type="entry name" value="SRP54_N_sf"/>
</dbReference>
<dbReference type="PANTHER" id="PTHR43134:SF1">
    <property type="entry name" value="SIGNAL RECOGNITION PARTICLE RECEPTOR SUBUNIT ALPHA"/>
    <property type="match status" value="1"/>
</dbReference>
<comment type="catalytic activity">
    <reaction evidence="8 9">
        <text>GTP + H2O = GDP + phosphate + H(+)</text>
        <dbReference type="Rhea" id="RHEA:19669"/>
        <dbReference type="ChEBI" id="CHEBI:15377"/>
        <dbReference type="ChEBI" id="CHEBI:15378"/>
        <dbReference type="ChEBI" id="CHEBI:37565"/>
        <dbReference type="ChEBI" id="CHEBI:43474"/>
        <dbReference type="ChEBI" id="CHEBI:58189"/>
        <dbReference type="EC" id="3.6.5.4"/>
    </reaction>
</comment>
<evidence type="ECO:0000313" key="14">
    <source>
        <dbReference type="Proteomes" id="UP000696931"/>
    </source>
</evidence>
<dbReference type="InterPro" id="IPR013822">
    <property type="entry name" value="Signal_recog_particl_SRP54_hlx"/>
</dbReference>
<feature type="domain" description="Signal recognition particle SRP54 helical bundle" evidence="12">
    <location>
        <begin position="7"/>
        <end position="85"/>
    </location>
</feature>
<dbReference type="EC" id="3.6.5.4" evidence="9"/>
<evidence type="ECO:0000259" key="12">
    <source>
        <dbReference type="SMART" id="SM00963"/>
    </source>
</evidence>
<keyword evidence="2 9" id="KW-0963">Cytoplasm</keyword>
<sequence>MNLWNKFKDGLKRTRDAIVGGLGAALRLTGPVDAATVELLEEALLKADVGPDTADRLIARAKKRMGAERDLDLRGALEKSAADMMRGDREPTRFGPPAAHEGPWVALIVGVNGAGKTTFAGKLASRFAREGKRTLLVAADTFRAAASEQLVVWAARAGVEILRAKDGSDPAAVVHDGVSAARSRGFDVVLVDTAGRLHTKQNLMAELEKVQRVCGRVLPGAPHHVLLVLDGTQGLNGLSQAREFGKCVPLTSLAVTKLDGTSRGGAVLAVADQLGVPVSLVGLGEGLDDWEPFDAEAFAKGLFEESE</sequence>
<dbReference type="GO" id="GO:0006614">
    <property type="term" value="P:SRP-dependent cotranslational protein targeting to membrane"/>
    <property type="evidence" value="ECO:0007669"/>
    <property type="project" value="InterPro"/>
</dbReference>
<dbReference type="AlphaFoldDB" id="A0A933SIQ7"/>